<keyword evidence="1" id="KW-0472">Membrane</keyword>
<dbReference type="OrthoDB" id="7510659at2"/>
<feature type="transmembrane region" description="Helical" evidence="1">
    <location>
        <begin position="6"/>
        <end position="24"/>
    </location>
</feature>
<evidence type="ECO:0000256" key="1">
    <source>
        <dbReference type="SAM" id="Phobius"/>
    </source>
</evidence>
<dbReference type="EMBL" id="CP032827">
    <property type="protein sequence ID" value="AYJ84614.1"/>
    <property type="molecule type" value="Genomic_DNA"/>
</dbReference>
<keyword evidence="1" id="KW-0812">Transmembrane</keyword>
<feature type="transmembrane region" description="Helical" evidence="1">
    <location>
        <begin position="64"/>
        <end position="82"/>
    </location>
</feature>
<dbReference type="KEGG" id="spha:D3Y57_00465"/>
<dbReference type="GeneID" id="39491155"/>
<gene>
    <name evidence="2" type="ORF">D3Y57_00465</name>
</gene>
<protein>
    <submittedName>
        <fullName evidence="2">Uncharacterized protein</fullName>
    </submittedName>
</protein>
<geneLocation type="plasmid" evidence="2">
    <name>unnamed2</name>
</geneLocation>
<dbReference type="RefSeq" id="WP_121150339.1">
    <property type="nucleotide sequence ID" value="NZ_CP032827.1"/>
</dbReference>
<reference evidence="2 3" key="1">
    <citation type="submission" date="2018-09" db="EMBL/GenBank/DDBJ databases">
        <title>Sphingomonas peninsula sp. nov., isolated from fildes peninsula, Antarctic soil.</title>
        <authorList>
            <person name="Yingchao G."/>
        </authorList>
    </citation>
    <scope>NUCLEOTIDE SEQUENCE [LARGE SCALE GENOMIC DNA]</scope>
    <source>
        <strain evidence="2 3">YZ-8</strain>
        <plasmid evidence="2 3">unnamed2</plasmid>
    </source>
</reference>
<evidence type="ECO:0000313" key="2">
    <source>
        <dbReference type="EMBL" id="AYJ84614.1"/>
    </source>
</evidence>
<keyword evidence="3" id="KW-1185">Reference proteome</keyword>
<proteinExistence type="predicted"/>
<organism evidence="2 3">
    <name type="scientific">Sphingomonas paeninsulae</name>
    <dbReference type="NCBI Taxonomy" id="2319844"/>
    <lineage>
        <taxon>Bacteria</taxon>
        <taxon>Pseudomonadati</taxon>
        <taxon>Pseudomonadota</taxon>
        <taxon>Alphaproteobacteria</taxon>
        <taxon>Sphingomonadales</taxon>
        <taxon>Sphingomonadaceae</taxon>
        <taxon>Sphingomonas</taxon>
    </lineage>
</organism>
<name>A0A494TBK2_SPHPE</name>
<keyword evidence="2" id="KW-0614">Plasmid</keyword>
<keyword evidence="1" id="KW-1133">Transmembrane helix</keyword>
<accession>A0A494TBK2</accession>
<sequence length="83" mass="9387">MPTAVIIIDLMGLVLIVLGFHLAFRQDLVRRWCPVLRHESQAPAHLQPLTDEDHARYAMRISGVMILAFGVAITLLFTLSHLR</sequence>
<dbReference type="Proteomes" id="UP000276254">
    <property type="component" value="Plasmid unnamed2"/>
</dbReference>
<dbReference type="AlphaFoldDB" id="A0A494TBK2"/>
<evidence type="ECO:0000313" key="3">
    <source>
        <dbReference type="Proteomes" id="UP000276254"/>
    </source>
</evidence>